<protein>
    <recommendedName>
        <fullName evidence="6">L,D-TPase catalytic domain-containing protein</fullName>
    </recommendedName>
</protein>
<dbReference type="AlphaFoldDB" id="A0A0S1SWD6"/>
<evidence type="ECO:0000313" key="7">
    <source>
        <dbReference type="EMBL" id="ALM13208.1"/>
    </source>
</evidence>
<evidence type="ECO:0000256" key="5">
    <source>
        <dbReference type="ARBA" id="ARBA00023316"/>
    </source>
</evidence>
<accession>A0A0S1SWD6</accession>
<dbReference type="GO" id="GO:0008360">
    <property type="term" value="P:regulation of cell shape"/>
    <property type="evidence" value="ECO:0007669"/>
    <property type="project" value="UniProtKB-KW"/>
</dbReference>
<evidence type="ECO:0000256" key="3">
    <source>
        <dbReference type="ARBA" id="ARBA00022960"/>
    </source>
</evidence>
<dbReference type="UniPathway" id="UPA00219"/>
<proteinExistence type="predicted"/>
<dbReference type="EMBL" id="CP013065">
    <property type="protein sequence ID" value="ALM13208.1"/>
    <property type="molecule type" value="Genomic_DNA"/>
</dbReference>
<dbReference type="GO" id="GO:0009252">
    <property type="term" value="P:peptidoglycan biosynthetic process"/>
    <property type="evidence" value="ECO:0007669"/>
    <property type="project" value="UniProtKB-UniPathway"/>
</dbReference>
<evidence type="ECO:0000256" key="1">
    <source>
        <dbReference type="ARBA" id="ARBA00004752"/>
    </source>
</evidence>
<dbReference type="CDD" id="cd16913">
    <property type="entry name" value="YkuD_like"/>
    <property type="match status" value="1"/>
</dbReference>
<evidence type="ECO:0000313" key="8">
    <source>
        <dbReference type="Proteomes" id="UP000069135"/>
    </source>
</evidence>
<dbReference type="Gene3D" id="2.40.440.10">
    <property type="entry name" value="L,D-transpeptidase catalytic domain-like"/>
    <property type="match status" value="1"/>
</dbReference>
<keyword evidence="2" id="KW-0808">Transferase</keyword>
<accession>A0A0S1SF15</accession>
<dbReference type="InterPro" id="IPR038063">
    <property type="entry name" value="Transpep_catalytic_dom"/>
</dbReference>
<sequence>MGVSLAMSPTPSAPVPFPVSQTEWRVQIGDRIVVDTQENQGFLIHRDGRYLQFPVATGQRRFVCYIGRCYNARTPERTWQVQAKDIKGDHITFGPSGRFLRLFWKDESTPYGFHEYGYEERMFDDQPRFKSMGCIIVKKDVMDLLDRTYAVNEGKVDVVTKFGVEEPIRLAFAQ</sequence>
<feature type="domain" description="L,D-TPase catalytic" evidence="6">
    <location>
        <begin position="30"/>
        <end position="149"/>
    </location>
</feature>
<keyword evidence="4" id="KW-0573">Peptidoglycan synthesis</keyword>
<reference evidence="7 8" key="2">
    <citation type="journal article" date="2016" name="PeerJ">
        <title>Analysis of five complete genome sequences for members of the class Peribacteria in the recently recognized Peregrinibacteria bacterial phylum.</title>
        <authorList>
            <person name="Anantharaman K."/>
            <person name="Brown C.T."/>
            <person name="Burstein D."/>
            <person name="Castelle C.J."/>
            <person name="Probst A.J."/>
            <person name="Thomas B.C."/>
            <person name="Williams K.H."/>
            <person name="Banfield J.F."/>
        </authorList>
    </citation>
    <scope>NUCLEOTIDE SEQUENCE [LARGE SCALE GENOMIC DNA]</scope>
    <source>
        <strain evidence="7">RIFOXYD1_FULL_PER-ii_59_16</strain>
    </source>
</reference>
<evidence type="ECO:0000256" key="4">
    <source>
        <dbReference type="ARBA" id="ARBA00022984"/>
    </source>
</evidence>
<keyword evidence="5" id="KW-0961">Cell wall biogenesis/degradation</keyword>
<organism evidence="7 8">
    <name type="scientific">Candidatus Peribacter riflensis</name>
    <dbReference type="NCBI Taxonomy" id="1735162"/>
    <lineage>
        <taxon>Bacteria</taxon>
        <taxon>Candidatus Peregrinibacteriota</taxon>
        <taxon>Candidatus Peribacteria</taxon>
        <taxon>Candidatus Peribacterales</taxon>
        <taxon>Candidatus Peribacteraceae</taxon>
        <taxon>Candidatus Peribacter</taxon>
    </lineage>
</organism>
<name>A0A0S1SWD6_9BACT</name>
<accession>A0A0S1SRZ7</accession>
<keyword evidence="3" id="KW-0133">Cell shape</keyword>
<dbReference type="SUPFAM" id="SSF141523">
    <property type="entry name" value="L,D-transpeptidase catalytic domain-like"/>
    <property type="match status" value="1"/>
</dbReference>
<gene>
    <name evidence="7" type="ORF">PeribacterD1_0520</name>
</gene>
<dbReference type="InterPro" id="IPR005490">
    <property type="entry name" value="LD_TPept_cat_dom"/>
</dbReference>
<evidence type="ECO:0000256" key="2">
    <source>
        <dbReference type="ARBA" id="ARBA00022679"/>
    </source>
</evidence>
<dbReference type="KEGG" id="prf:PeribacterA2_0520"/>
<accession>A0A0S1SN42</accession>
<comment type="pathway">
    <text evidence="1">Cell wall biogenesis; peptidoglycan biosynthesis.</text>
</comment>
<evidence type="ECO:0000259" key="6">
    <source>
        <dbReference type="Pfam" id="PF03734"/>
    </source>
</evidence>
<reference evidence="8" key="1">
    <citation type="submission" date="2015-10" db="EMBL/GenBank/DDBJ databases">
        <title>Analysis of five complete genome sequences for members of the class Peribacteria in the recently recognized Peregrinibacteria bacterial phylum.</title>
        <authorList>
            <person name="Anantharaman K."/>
            <person name="Brown C.T."/>
            <person name="Burstein D."/>
            <person name="Castelle C.J."/>
            <person name="Probst A.J."/>
            <person name="Thomas B.C."/>
            <person name="Williams K.H."/>
            <person name="Banfield J.F."/>
        </authorList>
    </citation>
    <scope>NUCLEOTIDE SEQUENCE [LARGE SCALE GENOMIC DNA]</scope>
</reference>
<accession>A0A0S1SKP4</accession>
<dbReference type="STRING" id="1735162.PeribacterB2_0519"/>
<dbReference type="Pfam" id="PF03734">
    <property type="entry name" value="YkuD"/>
    <property type="match status" value="1"/>
</dbReference>
<dbReference type="Proteomes" id="UP000069135">
    <property type="component" value="Chromosome"/>
</dbReference>
<dbReference type="GO" id="GO:0071555">
    <property type="term" value="P:cell wall organization"/>
    <property type="evidence" value="ECO:0007669"/>
    <property type="project" value="UniProtKB-KW"/>
</dbReference>
<dbReference type="GO" id="GO:0016740">
    <property type="term" value="F:transferase activity"/>
    <property type="evidence" value="ECO:0007669"/>
    <property type="project" value="UniProtKB-KW"/>
</dbReference>